<keyword evidence="2" id="KW-0547">Nucleotide-binding</keyword>
<dbReference type="PROSITE" id="PS50893">
    <property type="entry name" value="ABC_TRANSPORTER_2"/>
    <property type="match status" value="2"/>
</dbReference>
<gene>
    <name evidence="7" type="ORF">OOT00_06950</name>
</gene>
<dbReference type="InterPro" id="IPR027417">
    <property type="entry name" value="P-loop_NTPase"/>
</dbReference>
<dbReference type="PROSITE" id="PS00211">
    <property type="entry name" value="ABC_TRANSPORTER_1"/>
    <property type="match status" value="1"/>
</dbReference>
<dbReference type="RefSeq" id="WP_265424588.1">
    <property type="nucleotide sequence ID" value="NZ_JAPFPW010000006.1"/>
</dbReference>
<evidence type="ECO:0000256" key="4">
    <source>
        <dbReference type="SAM" id="Coils"/>
    </source>
</evidence>
<reference evidence="7 8" key="1">
    <citation type="submission" date="2022-11" db="EMBL/GenBank/DDBJ databases">
        <title>Desulfobotulus tamanensis H1 sp. nov. - anaerobic, alkaliphilic, sulphate reducing bacterium isolated from terrestrial mud volcano.</title>
        <authorList>
            <person name="Frolova A."/>
            <person name="Merkel A.Y."/>
            <person name="Slobodkin A.I."/>
        </authorList>
    </citation>
    <scope>NUCLEOTIDE SEQUENCE [LARGE SCALE GENOMIC DNA]</scope>
    <source>
        <strain evidence="7 8">H1</strain>
    </source>
</reference>
<name>A0ABT3N8E3_9BACT</name>
<dbReference type="Gene3D" id="3.40.50.300">
    <property type="entry name" value="P-loop containing nucleotide triphosphate hydrolases"/>
    <property type="match status" value="2"/>
</dbReference>
<dbReference type="InterPro" id="IPR003439">
    <property type="entry name" value="ABC_transporter-like_ATP-bd"/>
</dbReference>
<dbReference type="GO" id="GO:0005524">
    <property type="term" value="F:ATP binding"/>
    <property type="evidence" value="ECO:0007669"/>
    <property type="project" value="UniProtKB-KW"/>
</dbReference>
<feature type="region of interest" description="Disordered" evidence="5">
    <location>
        <begin position="497"/>
        <end position="524"/>
    </location>
</feature>
<dbReference type="CDD" id="cd03221">
    <property type="entry name" value="ABCF_EF-3"/>
    <property type="match status" value="2"/>
</dbReference>
<feature type="domain" description="ABC transporter" evidence="6">
    <location>
        <begin position="283"/>
        <end position="499"/>
    </location>
</feature>
<dbReference type="InterPro" id="IPR003593">
    <property type="entry name" value="AAA+_ATPase"/>
</dbReference>
<feature type="coiled-coil region" evidence="4">
    <location>
        <begin position="539"/>
        <end position="613"/>
    </location>
</feature>
<sequence>MIQIDRLKKSYGNNDLFDSVSCKINSRERIGLVGRNGHGKTTLVRILSGEEMPDEGQILIPKNYRIGSVSQHLEFKCATILEEVSEGLPAEEKEAVWKAEKILAGLGFSEKDMAASPHVFSGGFQIRIHLARVIVSEPDLLLLDEPTNYLDITSIRWLERFLADWPRELLLITHDRSFMDRVVTHVVGIHRKHIRKVAGNTEKYYAQMAQEEEIYEKTRINDEKRRKEMEHFIRRFRAKARLAGMVQSRIKALNRMEKKDRLEDLRDLEFSFPYLPYKGKYVLQVSGISFGYEDHPPLIQNVSFTLSAGERVCIIGKNGRGKTTLLQLLADIKRPSAGSITWSPGVEAGIYEQTHIARLHPERTVEEEILAAHGDCERQAARNVCGAMMFEGDQALKTVRVLSGGEKSRVMLGRLLVKPQNLLFLDEPTNHLDMNSCDALLEALDAFGGTVVMVTHNEMFLHALADRLVVFGEKGPEMFNGSYQDFLDTRGWDEEKEEKNSITTTLGQGRRDDLEKTGPRKKDLRKMRSEIVQRKSMKLKPIEKKMERLERAIEDSEEKLQGLTHTMQELAQSGDGLKISVISKDIACVQAEIDSLYEELEEETLAHDELKAKFDAEMQALEGAEV</sequence>
<keyword evidence="4" id="KW-0175">Coiled coil</keyword>
<organism evidence="7 8">
    <name type="scientific">Desulfobotulus pelophilus</name>
    <dbReference type="NCBI Taxonomy" id="2823377"/>
    <lineage>
        <taxon>Bacteria</taxon>
        <taxon>Pseudomonadati</taxon>
        <taxon>Thermodesulfobacteriota</taxon>
        <taxon>Desulfobacteria</taxon>
        <taxon>Desulfobacterales</taxon>
        <taxon>Desulfobacteraceae</taxon>
        <taxon>Desulfobotulus</taxon>
    </lineage>
</organism>
<dbReference type="InterPro" id="IPR017871">
    <property type="entry name" value="ABC_transporter-like_CS"/>
</dbReference>
<accession>A0ABT3N8E3</accession>
<dbReference type="EMBL" id="JAPFPW010000006">
    <property type="protein sequence ID" value="MCW7753720.1"/>
    <property type="molecule type" value="Genomic_DNA"/>
</dbReference>
<evidence type="ECO:0000256" key="1">
    <source>
        <dbReference type="ARBA" id="ARBA00022737"/>
    </source>
</evidence>
<keyword evidence="1" id="KW-0677">Repeat</keyword>
<dbReference type="SUPFAM" id="SSF52540">
    <property type="entry name" value="P-loop containing nucleoside triphosphate hydrolases"/>
    <property type="match status" value="2"/>
</dbReference>
<evidence type="ECO:0000313" key="7">
    <source>
        <dbReference type="EMBL" id="MCW7753720.1"/>
    </source>
</evidence>
<evidence type="ECO:0000259" key="6">
    <source>
        <dbReference type="PROSITE" id="PS50893"/>
    </source>
</evidence>
<feature type="domain" description="ABC transporter" evidence="6">
    <location>
        <begin position="2"/>
        <end position="216"/>
    </location>
</feature>
<dbReference type="PANTHER" id="PTHR19211:SF14">
    <property type="entry name" value="ATP-BINDING CASSETTE SUB-FAMILY F MEMBER 1"/>
    <property type="match status" value="1"/>
</dbReference>
<dbReference type="Proteomes" id="UP001209681">
    <property type="component" value="Unassembled WGS sequence"/>
</dbReference>
<dbReference type="PANTHER" id="PTHR19211">
    <property type="entry name" value="ATP-BINDING TRANSPORT PROTEIN-RELATED"/>
    <property type="match status" value="1"/>
</dbReference>
<dbReference type="InterPro" id="IPR032781">
    <property type="entry name" value="ABC_tran_Xtn"/>
</dbReference>
<proteinExistence type="predicted"/>
<evidence type="ECO:0000256" key="3">
    <source>
        <dbReference type="ARBA" id="ARBA00022840"/>
    </source>
</evidence>
<keyword evidence="8" id="KW-1185">Reference proteome</keyword>
<comment type="caution">
    <text evidence="7">The sequence shown here is derived from an EMBL/GenBank/DDBJ whole genome shotgun (WGS) entry which is preliminary data.</text>
</comment>
<evidence type="ECO:0000256" key="5">
    <source>
        <dbReference type="SAM" id="MobiDB-lite"/>
    </source>
</evidence>
<keyword evidence="3 7" id="KW-0067">ATP-binding</keyword>
<dbReference type="Pfam" id="PF12848">
    <property type="entry name" value="ABC_tran_Xtn"/>
    <property type="match status" value="1"/>
</dbReference>
<evidence type="ECO:0000313" key="8">
    <source>
        <dbReference type="Proteomes" id="UP001209681"/>
    </source>
</evidence>
<evidence type="ECO:0000256" key="2">
    <source>
        <dbReference type="ARBA" id="ARBA00022741"/>
    </source>
</evidence>
<protein>
    <submittedName>
        <fullName evidence="7">ATP-binding cassette domain-containing protein</fullName>
    </submittedName>
</protein>
<dbReference type="SMART" id="SM00382">
    <property type="entry name" value="AAA"/>
    <property type="match status" value="2"/>
</dbReference>
<feature type="compositionally biased region" description="Basic and acidic residues" evidence="5">
    <location>
        <begin position="509"/>
        <end position="524"/>
    </location>
</feature>
<dbReference type="InterPro" id="IPR050611">
    <property type="entry name" value="ABCF"/>
</dbReference>
<dbReference type="Pfam" id="PF00005">
    <property type="entry name" value="ABC_tran"/>
    <property type="match status" value="2"/>
</dbReference>